<organism evidence="7">
    <name type="scientific">Microtus ochrogaster</name>
    <name type="common">Prairie vole</name>
    <dbReference type="NCBI Taxonomy" id="79684"/>
    <lineage>
        <taxon>Eukaryota</taxon>
        <taxon>Metazoa</taxon>
        <taxon>Chordata</taxon>
        <taxon>Craniata</taxon>
        <taxon>Vertebrata</taxon>
        <taxon>Euteleostomi</taxon>
        <taxon>Mammalia</taxon>
        <taxon>Eutheria</taxon>
        <taxon>Euarchontoglires</taxon>
        <taxon>Glires</taxon>
        <taxon>Rodentia</taxon>
        <taxon>Myomorpha</taxon>
        <taxon>Muroidea</taxon>
        <taxon>Cricetidae</taxon>
        <taxon>Arvicolinae</taxon>
        <taxon>Microtus</taxon>
    </lineage>
</organism>
<name>A0A7L7T2P5_MICOH</name>
<accession>A0A7L7T2P5</accession>
<feature type="domain" description="Carboxylesterase type B" evidence="6">
    <location>
        <begin position="29"/>
        <end position="139"/>
    </location>
</feature>
<dbReference type="SUPFAM" id="SSF53474">
    <property type="entry name" value="alpha/beta-Hydrolases"/>
    <property type="match status" value="1"/>
</dbReference>
<dbReference type="InterPro" id="IPR051093">
    <property type="entry name" value="Neuroligin/BSAL"/>
</dbReference>
<keyword evidence="4" id="KW-1133">Transmembrane helix</keyword>
<dbReference type="Pfam" id="PF00135">
    <property type="entry name" value="COesterase"/>
    <property type="match status" value="2"/>
</dbReference>
<sequence>MPAPRCAWALAACCCVFLACCRATPPPPAPVVSTRYGKLRGVRVPLPGGVLDPVDRFLGVPYAAAPTGERRFLPPEPPPPWPGVRDATRFAPVCPQPLDARALPRDMLPVWHASNPGPVAARVREQSEDCLFLNVYAPAGLFQKAIIQSGTALSSWAVNYEPAKSARALAEQLGCGSEVAGSPEVAGSEVAGSPPDTSSSTAALVSCLRGAGWRDLSRARVRAPPYRVAFGPAVDGDVIADDPQVLMEQGEFLTRVRDHYRAAKVAFWLELVPRLHGLRERARYAGAGARDATDATDATGASDGAGNRDGRARAAAAATRRPPAVTGAAASGRRGRGGHVGANMAAKMAANDAHGATVLIETKRGHAYAAELSVTLAVGAALLLLNVLAFAALYYKRDRRRRRTAANMAATTSGRGCECRGGGGKPPPLPPPPLLPQRRDGGHVGGGGGDAVDSAPARAAHPLDYSLMLRRAPNDIMAPSTITAAAASGAHGFNGFAGHTATRV</sequence>
<feature type="compositionally biased region" description="Pro residues" evidence="3">
    <location>
        <begin position="425"/>
        <end position="435"/>
    </location>
</feature>
<dbReference type="PROSITE" id="PS51257">
    <property type="entry name" value="PROKAR_LIPOPROTEIN"/>
    <property type="match status" value="1"/>
</dbReference>
<dbReference type="PROSITE" id="PS00941">
    <property type="entry name" value="CARBOXYLESTERASE_B_2"/>
    <property type="match status" value="1"/>
</dbReference>
<feature type="domain" description="Carboxylesterase type B" evidence="6">
    <location>
        <begin position="140"/>
        <end position="250"/>
    </location>
</feature>
<feature type="chain" id="PRO_5029624647" evidence="5">
    <location>
        <begin position="24"/>
        <end position="504"/>
    </location>
</feature>
<dbReference type="PANTHER" id="PTHR43903">
    <property type="entry name" value="NEUROLIGIN"/>
    <property type="match status" value="1"/>
</dbReference>
<evidence type="ECO:0000259" key="6">
    <source>
        <dbReference type="Pfam" id="PF00135"/>
    </source>
</evidence>
<evidence type="ECO:0000256" key="5">
    <source>
        <dbReference type="SAM" id="SignalP"/>
    </source>
</evidence>
<keyword evidence="4" id="KW-0812">Transmembrane</keyword>
<proteinExistence type="inferred from homology"/>
<dbReference type="InterPro" id="IPR019819">
    <property type="entry name" value="Carboxylesterase_B_CS"/>
</dbReference>
<dbReference type="InterPro" id="IPR002018">
    <property type="entry name" value="CarbesteraseB"/>
</dbReference>
<dbReference type="Gene3D" id="3.40.50.1820">
    <property type="entry name" value="alpha/beta hydrolase"/>
    <property type="match status" value="2"/>
</dbReference>
<feature type="region of interest" description="Disordered" evidence="3">
    <location>
        <begin position="406"/>
        <end position="453"/>
    </location>
</feature>
<dbReference type="EMBL" id="MN841979">
    <property type="protein sequence ID" value="QOC68428.1"/>
    <property type="molecule type" value="Genomic_DNA"/>
</dbReference>
<feature type="region of interest" description="Disordered" evidence="3">
    <location>
        <begin position="286"/>
        <end position="338"/>
    </location>
</feature>
<comment type="similarity">
    <text evidence="1">Belongs to the type-B carboxylesterase/lipase family.</text>
</comment>
<gene>
    <name evidence="7" type="primary">Nlgn4</name>
</gene>
<feature type="transmembrane region" description="Helical" evidence="4">
    <location>
        <begin position="372"/>
        <end position="395"/>
    </location>
</feature>
<evidence type="ECO:0000256" key="1">
    <source>
        <dbReference type="ARBA" id="ARBA00005964"/>
    </source>
</evidence>
<protein>
    <submittedName>
        <fullName evidence="7">Neurologin-4 variant</fullName>
    </submittedName>
</protein>
<feature type="compositionally biased region" description="Low complexity" evidence="3">
    <location>
        <begin position="286"/>
        <end position="305"/>
    </location>
</feature>
<dbReference type="InterPro" id="IPR029058">
    <property type="entry name" value="AB_hydrolase_fold"/>
</dbReference>
<feature type="signal peptide" evidence="5">
    <location>
        <begin position="1"/>
        <end position="23"/>
    </location>
</feature>
<dbReference type="AlphaFoldDB" id="A0A7L7T2P5"/>
<keyword evidence="2 5" id="KW-0732">Signal</keyword>
<keyword evidence="4" id="KW-0472">Membrane</keyword>
<reference evidence="7" key="1">
    <citation type="submission" date="2019-12" db="EMBL/GenBank/DDBJ databases">
        <authorList>
            <person name="Benseler F."/>
            <person name="Maxeiner S."/>
            <person name="Harenberg C."/>
            <person name="Brose N."/>
        </authorList>
    </citation>
    <scope>NUCLEOTIDE SEQUENCE</scope>
    <source>
        <strain evidence="7">PR08 M</strain>
    </source>
</reference>
<evidence type="ECO:0000313" key="7">
    <source>
        <dbReference type="EMBL" id="QOC68428.1"/>
    </source>
</evidence>
<evidence type="ECO:0000256" key="4">
    <source>
        <dbReference type="SAM" id="Phobius"/>
    </source>
</evidence>
<evidence type="ECO:0000256" key="2">
    <source>
        <dbReference type="ARBA" id="ARBA00022729"/>
    </source>
</evidence>
<feature type="compositionally biased region" description="Low complexity" evidence="3">
    <location>
        <begin position="313"/>
        <end position="332"/>
    </location>
</feature>
<feature type="compositionally biased region" description="Low complexity" evidence="3">
    <location>
        <begin position="406"/>
        <end position="416"/>
    </location>
</feature>
<evidence type="ECO:0000256" key="3">
    <source>
        <dbReference type="SAM" id="MobiDB-lite"/>
    </source>
</evidence>